<evidence type="ECO:0000313" key="2">
    <source>
        <dbReference type="Proteomes" id="UP001430953"/>
    </source>
</evidence>
<proteinExistence type="predicted"/>
<organism evidence="1 2">
    <name type="scientific">Cardiocondyla obscurior</name>
    <dbReference type="NCBI Taxonomy" id="286306"/>
    <lineage>
        <taxon>Eukaryota</taxon>
        <taxon>Metazoa</taxon>
        <taxon>Ecdysozoa</taxon>
        <taxon>Arthropoda</taxon>
        <taxon>Hexapoda</taxon>
        <taxon>Insecta</taxon>
        <taxon>Pterygota</taxon>
        <taxon>Neoptera</taxon>
        <taxon>Endopterygota</taxon>
        <taxon>Hymenoptera</taxon>
        <taxon>Apocrita</taxon>
        <taxon>Aculeata</taxon>
        <taxon>Formicoidea</taxon>
        <taxon>Formicidae</taxon>
        <taxon>Myrmicinae</taxon>
        <taxon>Cardiocondyla</taxon>
    </lineage>
</organism>
<dbReference type="EMBL" id="JADYXP020000006">
    <property type="protein sequence ID" value="KAL0121434.1"/>
    <property type="molecule type" value="Genomic_DNA"/>
</dbReference>
<dbReference type="Proteomes" id="UP001430953">
    <property type="component" value="Unassembled WGS sequence"/>
</dbReference>
<keyword evidence="2" id="KW-1185">Reference proteome</keyword>
<accession>A0AAW2FZQ2</accession>
<evidence type="ECO:0000313" key="1">
    <source>
        <dbReference type="EMBL" id="KAL0121434.1"/>
    </source>
</evidence>
<name>A0AAW2FZQ2_9HYME</name>
<comment type="caution">
    <text evidence="1">The sequence shown here is derived from an EMBL/GenBank/DDBJ whole genome shotgun (WGS) entry which is preliminary data.</text>
</comment>
<dbReference type="AlphaFoldDB" id="A0AAW2FZQ2"/>
<sequence length="185" mass="22119">MKRSLIYFIATRLFISHIIAHKSIEESFRRPYVRAARKKFHIRSDLNVQFLYKIIQISIYLLKVITAYAIRTRSAENYNLVLVKSRYFKYIIVICNVGQKLWLQNDCAISRRVLHAFDCKPFPWEIASKLDTLCYPNLKGKFERFAYPNISSFIKKIKINKYVRELIIAIIHYSCSKKRCLRDRE</sequence>
<protein>
    <submittedName>
        <fullName evidence="1">Uncharacterized protein</fullName>
    </submittedName>
</protein>
<gene>
    <name evidence="1" type="ORF">PUN28_006741</name>
</gene>
<reference evidence="1 2" key="1">
    <citation type="submission" date="2023-03" db="EMBL/GenBank/DDBJ databases">
        <title>High recombination rates correlate with genetic variation in Cardiocondyla obscurior ants.</title>
        <authorList>
            <person name="Errbii M."/>
        </authorList>
    </citation>
    <scope>NUCLEOTIDE SEQUENCE [LARGE SCALE GENOMIC DNA]</scope>
    <source>
        <strain evidence="1">Alpha-2009</strain>
        <tissue evidence="1">Whole body</tissue>
    </source>
</reference>